<feature type="region of interest" description="Disordered" evidence="1">
    <location>
        <begin position="273"/>
        <end position="292"/>
    </location>
</feature>
<dbReference type="AlphaFoldDB" id="A0A4Z2H190"/>
<keyword evidence="3" id="KW-1185">Reference proteome</keyword>
<reference evidence="2 3" key="1">
    <citation type="submission" date="2019-03" db="EMBL/GenBank/DDBJ databases">
        <title>First draft genome of Liparis tanakae, snailfish: a comprehensive survey of snailfish specific genes.</title>
        <authorList>
            <person name="Kim W."/>
            <person name="Song I."/>
            <person name="Jeong J.-H."/>
            <person name="Kim D."/>
            <person name="Kim S."/>
            <person name="Ryu S."/>
            <person name="Song J.Y."/>
            <person name="Lee S.K."/>
        </authorList>
    </citation>
    <scope>NUCLEOTIDE SEQUENCE [LARGE SCALE GENOMIC DNA]</scope>
    <source>
        <tissue evidence="2">Muscle</tissue>
    </source>
</reference>
<dbReference type="EMBL" id="SRLO01000354">
    <property type="protein sequence ID" value="TNN59529.1"/>
    <property type="molecule type" value="Genomic_DNA"/>
</dbReference>
<evidence type="ECO:0000313" key="3">
    <source>
        <dbReference type="Proteomes" id="UP000314294"/>
    </source>
</evidence>
<organism evidence="2 3">
    <name type="scientific">Liparis tanakae</name>
    <name type="common">Tanaka's snailfish</name>
    <dbReference type="NCBI Taxonomy" id="230148"/>
    <lineage>
        <taxon>Eukaryota</taxon>
        <taxon>Metazoa</taxon>
        <taxon>Chordata</taxon>
        <taxon>Craniata</taxon>
        <taxon>Vertebrata</taxon>
        <taxon>Euteleostomi</taxon>
        <taxon>Actinopterygii</taxon>
        <taxon>Neopterygii</taxon>
        <taxon>Teleostei</taxon>
        <taxon>Neoteleostei</taxon>
        <taxon>Acanthomorphata</taxon>
        <taxon>Eupercaria</taxon>
        <taxon>Perciformes</taxon>
        <taxon>Cottioidei</taxon>
        <taxon>Cottales</taxon>
        <taxon>Liparidae</taxon>
        <taxon>Liparis</taxon>
    </lineage>
</organism>
<name>A0A4Z2H190_9TELE</name>
<gene>
    <name evidence="2" type="ORF">EYF80_030253</name>
</gene>
<protein>
    <submittedName>
        <fullName evidence="2">Uncharacterized protein</fullName>
    </submittedName>
</protein>
<evidence type="ECO:0000256" key="1">
    <source>
        <dbReference type="SAM" id="MobiDB-lite"/>
    </source>
</evidence>
<comment type="caution">
    <text evidence="2">The sequence shown here is derived from an EMBL/GenBank/DDBJ whole genome shotgun (WGS) entry which is preliminary data.</text>
</comment>
<evidence type="ECO:0000313" key="2">
    <source>
        <dbReference type="EMBL" id="TNN59529.1"/>
    </source>
</evidence>
<proteinExistence type="predicted"/>
<accession>A0A4Z2H190</accession>
<dbReference type="Proteomes" id="UP000314294">
    <property type="component" value="Unassembled WGS sequence"/>
</dbReference>
<sequence length="292" mass="31094">MQLSPPPHWSYWSLGVTDCIGKPSSASHGLCEVSEPGCLSATDGGIKEAQPASLDGQLNLLWAARLRECARGQREAAHRSNTFAANTHDTIGTVKQMLEVKQRIAINTNFVKPITGLIRSPTVIHVYVLVRLCGRDCSAKGEIVLPQGKQEELGVARGNAESVVGCQGLNGGHSPGMTGMRFRKEPNGSVAANGFSLKHRAADLPGENEVGLSSSLQEAHSSHINIKMGVALLCPISLLTEGGGEHSGVATAPSDAGVNTWIASLGKRRHKEERFNANFSERPNGARKLRDP</sequence>